<organism evidence="2 3">
    <name type="scientific">Athelia psychrophila</name>
    <dbReference type="NCBI Taxonomy" id="1759441"/>
    <lineage>
        <taxon>Eukaryota</taxon>
        <taxon>Fungi</taxon>
        <taxon>Dikarya</taxon>
        <taxon>Basidiomycota</taxon>
        <taxon>Agaricomycotina</taxon>
        <taxon>Agaricomycetes</taxon>
        <taxon>Agaricomycetidae</taxon>
        <taxon>Atheliales</taxon>
        <taxon>Atheliaceae</taxon>
        <taxon>Athelia</taxon>
    </lineage>
</organism>
<sequence>MANVRKCEFMLRPAPRLLPRKRWLQPVASECFPHPFTSVYWKQEHSPKNGCDKGDFQSESDGTPEDGEIICENEADRAGEPQARKVILSRDGEQTLGEILHSEGVCISEDSELLSSSPNSTSCTDRVAARLSQIADSGPCRQLETLLSRTG</sequence>
<reference evidence="2 3" key="1">
    <citation type="journal article" date="2016" name="Mol. Biol. Evol.">
        <title>Comparative Genomics of Early-Diverging Mushroom-Forming Fungi Provides Insights into the Origins of Lignocellulose Decay Capabilities.</title>
        <authorList>
            <person name="Nagy L.G."/>
            <person name="Riley R."/>
            <person name="Tritt A."/>
            <person name="Adam C."/>
            <person name="Daum C."/>
            <person name="Floudas D."/>
            <person name="Sun H."/>
            <person name="Yadav J.S."/>
            <person name="Pangilinan J."/>
            <person name="Larsson K.H."/>
            <person name="Matsuura K."/>
            <person name="Barry K."/>
            <person name="Labutti K."/>
            <person name="Kuo R."/>
            <person name="Ohm R.A."/>
            <person name="Bhattacharya S.S."/>
            <person name="Shirouzu T."/>
            <person name="Yoshinaga Y."/>
            <person name="Martin F.M."/>
            <person name="Grigoriev I.V."/>
            <person name="Hibbett D.S."/>
        </authorList>
    </citation>
    <scope>NUCLEOTIDE SEQUENCE [LARGE SCALE GENOMIC DNA]</scope>
    <source>
        <strain evidence="2 3">CBS 109695</strain>
    </source>
</reference>
<dbReference type="EMBL" id="KV417529">
    <property type="protein sequence ID" value="KZP23924.1"/>
    <property type="molecule type" value="Genomic_DNA"/>
</dbReference>
<feature type="region of interest" description="Disordered" evidence="1">
    <location>
        <begin position="43"/>
        <end position="65"/>
    </location>
</feature>
<gene>
    <name evidence="2" type="ORF">FIBSPDRAFT_857678</name>
</gene>
<keyword evidence="3" id="KW-1185">Reference proteome</keyword>
<feature type="non-terminal residue" evidence="2">
    <location>
        <position position="151"/>
    </location>
</feature>
<evidence type="ECO:0000256" key="1">
    <source>
        <dbReference type="SAM" id="MobiDB-lite"/>
    </source>
</evidence>
<dbReference type="Proteomes" id="UP000076532">
    <property type="component" value="Unassembled WGS sequence"/>
</dbReference>
<feature type="compositionally biased region" description="Basic and acidic residues" evidence="1">
    <location>
        <begin position="43"/>
        <end position="56"/>
    </location>
</feature>
<protein>
    <submittedName>
        <fullName evidence="2">Uncharacterized protein</fullName>
    </submittedName>
</protein>
<evidence type="ECO:0000313" key="2">
    <source>
        <dbReference type="EMBL" id="KZP23924.1"/>
    </source>
</evidence>
<evidence type="ECO:0000313" key="3">
    <source>
        <dbReference type="Proteomes" id="UP000076532"/>
    </source>
</evidence>
<name>A0A166MEH6_9AGAM</name>
<proteinExistence type="predicted"/>
<accession>A0A166MEH6</accession>
<dbReference type="AlphaFoldDB" id="A0A166MEH6"/>